<reference evidence="3" key="1">
    <citation type="submission" date="2021-10" db="EMBL/GenBank/DDBJ databases">
        <title>Tropical sea cucumber genome reveals ecological adaptation and Cuvierian tubules defense mechanism.</title>
        <authorList>
            <person name="Chen T."/>
        </authorList>
    </citation>
    <scope>NUCLEOTIDE SEQUENCE</scope>
    <source>
        <strain evidence="3">Nanhai2018</strain>
        <tissue evidence="3">Muscle</tissue>
    </source>
</reference>
<feature type="chain" id="PRO_5040255729" evidence="2">
    <location>
        <begin position="22"/>
        <end position="254"/>
    </location>
</feature>
<evidence type="ECO:0000313" key="4">
    <source>
        <dbReference type="Proteomes" id="UP001152320"/>
    </source>
</evidence>
<feature type="region of interest" description="Disordered" evidence="1">
    <location>
        <begin position="143"/>
        <end position="165"/>
    </location>
</feature>
<proteinExistence type="predicted"/>
<dbReference type="OrthoDB" id="10146923at2759"/>
<keyword evidence="2" id="KW-0732">Signal</keyword>
<organism evidence="3 4">
    <name type="scientific">Holothuria leucospilota</name>
    <name type="common">Black long sea cucumber</name>
    <name type="synonym">Mertensiothuria leucospilota</name>
    <dbReference type="NCBI Taxonomy" id="206669"/>
    <lineage>
        <taxon>Eukaryota</taxon>
        <taxon>Metazoa</taxon>
        <taxon>Echinodermata</taxon>
        <taxon>Eleutherozoa</taxon>
        <taxon>Echinozoa</taxon>
        <taxon>Holothuroidea</taxon>
        <taxon>Aspidochirotacea</taxon>
        <taxon>Aspidochirotida</taxon>
        <taxon>Holothuriidae</taxon>
        <taxon>Holothuria</taxon>
    </lineage>
</organism>
<dbReference type="Gene3D" id="2.10.90.10">
    <property type="entry name" value="Cystine-knot cytokines"/>
    <property type="match status" value="1"/>
</dbReference>
<accession>A0A9Q0YP84</accession>
<keyword evidence="4" id="KW-1185">Reference proteome</keyword>
<name>A0A9Q0YP84_HOLLE</name>
<feature type="signal peptide" evidence="2">
    <location>
        <begin position="1"/>
        <end position="21"/>
    </location>
</feature>
<dbReference type="AlphaFoldDB" id="A0A9Q0YP84"/>
<feature type="compositionally biased region" description="Basic and acidic residues" evidence="1">
    <location>
        <begin position="68"/>
        <end position="80"/>
    </location>
</feature>
<sequence>MTSQIALTLALLALAMATVRGLPTGMVWREEADAITPSFVTERSFLQKAISEVRSLEDVPSSQGVPTSDEKKAENERQERSITSPPEVRLEEWQIKEILNAKESMTLVDSTIVGGRDQPIVNLTEEQIAKLLPYYRELFHRPSQHGVGEQPSPSSEPRARRSTQQRICPADPVVTQPQLAVNSNGQTVQIVQLNSVDMTQVFFEERCLHETSPISSATCVQSTRFVTALVIDLQTQQIKQQAIGIQSCVGVLNI</sequence>
<feature type="region of interest" description="Disordered" evidence="1">
    <location>
        <begin position="56"/>
        <end position="87"/>
    </location>
</feature>
<evidence type="ECO:0000313" key="3">
    <source>
        <dbReference type="EMBL" id="KAJ8024990.1"/>
    </source>
</evidence>
<protein>
    <submittedName>
        <fullName evidence="3">Uncharacterized protein</fullName>
    </submittedName>
</protein>
<dbReference type="EMBL" id="JAIZAY010000018">
    <property type="protein sequence ID" value="KAJ8024990.1"/>
    <property type="molecule type" value="Genomic_DNA"/>
</dbReference>
<dbReference type="Proteomes" id="UP001152320">
    <property type="component" value="Chromosome 18"/>
</dbReference>
<evidence type="ECO:0000256" key="1">
    <source>
        <dbReference type="SAM" id="MobiDB-lite"/>
    </source>
</evidence>
<dbReference type="SUPFAM" id="SSF57501">
    <property type="entry name" value="Cystine-knot cytokines"/>
    <property type="match status" value="1"/>
</dbReference>
<dbReference type="InterPro" id="IPR029034">
    <property type="entry name" value="Cystine-knot_cytokine"/>
</dbReference>
<evidence type="ECO:0000256" key="2">
    <source>
        <dbReference type="SAM" id="SignalP"/>
    </source>
</evidence>
<comment type="caution">
    <text evidence="3">The sequence shown here is derived from an EMBL/GenBank/DDBJ whole genome shotgun (WGS) entry which is preliminary data.</text>
</comment>
<gene>
    <name evidence="3" type="ORF">HOLleu_35065</name>
</gene>